<proteinExistence type="predicted"/>
<evidence type="ECO:0000256" key="1">
    <source>
        <dbReference type="SAM" id="MobiDB-lite"/>
    </source>
</evidence>
<dbReference type="EMBL" id="JACBYR010000001">
    <property type="protein sequence ID" value="NYE81374.1"/>
    <property type="molecule type" value="Genomic_DNA"/>
</dbReference>
<feature type="region of interest" description="Disordered" evidence="1">
    <location>
        <begin position="51"/>
        <end position="76"/>
    </location>
</feature>
<name>A0A7Y9LIW3_9BURK</name>
<sequence length="340" mass="35306">MAGTVAGTLLRGLGLTAAAGVVLALAACGRGPEGTADVKADSTAAAGTPANASSLAASSARKPASKPAPAERQTPLQLTTIAPPVVMKGEVFPLDFILNALPDAGTFVPPTVDGLEITTGLGEFATQTDAQGDHASLRTHARFMKTGVITLPRAKIDVQGTPVYAGEIKLEVIDKVTVAPGDIRLEWKADRTRVKPGDPVTLRLMLYSRHSVRPVNKPAPRAEGQSDALAGGADIDTASGVPGLAKALSAHFDIVDSDIDPMADKTLTQVAGKRYYERTMLVLSLKAARKGKAVVTPGQMPLMVVTAQSGYFAALRGDPQAMARFPTVNVKTAGLTLRVE</sequence>
<keyword evidence="4" id="KW-1185">Reference proteome</keyword>
<gene>
    <name evidence="3" type="ORF">FHW18_000645</name>
</gene>
<protein>
    <submittedName>
        <fullName evidence="3">Uncharacterized protein</fullName>
    </submittedName>
</protein>
<comment type="caution">
    <text evidence="3">The sequence shown here is derived from an EMBL/GenBank/DDBJ whole genome shotgun (WGS) entry which is preliminary data.</text>
</comment>
<keyword evidence="2" id="KW-0732">Signal</keyword>
<dbReference type="RefSeq" id="WP_179583350.1">
    <property type="nucleotide sequence ID" value="NZ_JACBYR010000001.1"/>
</dbReference>
<organism evidence="3 4">
    <name type="scientific">Pigmentiphaga litoralis</name>
    <dbReference type="NCBI Taxonomy" id="516702"/>
    <lineage>
        <taxon>Bacteria</taxon>
        <taxon>Pseudomonadati</taxon>
        <taxon>Pseudomonadota</taxon>
        <taxon>Betaproteobacteria</taxon>
        <taxon>Burkholderiales</taxon>
        <taxon>Alcaligenaceae</taxon>
        <taxon>Pigmentiphaga</taxon>
    </lineage>
</organism>
<feature type="compositionally biased region" description="Low complexity" evidence="1">
    <location>
        <begin position="51"/>
        <end position="70"/>
    </location>
</feature>
<evidence type="ECO:0000313" key="4">
    <source>
        <dbReference type="Proteomes" id="UP000542125"/>
    </source>
</evidence>
<feature type="chain" id="PRO_5031526380" evidence="2">
    <location>
        <begin position="27"/>
        <end position="340"/>
    </location>
</feature>
<reference evidence="3 4" key="1">
    <citation type="submission" date="2020-07" db="EMBL/GenBank/DDBJ databases">
        <title>Genomic Encyclopedia of Type Strains, Phase IV (KMG-V): Genome sequencing to study the core and pangenomes of soil and plant-associated prokaryotes.</title>
        <authorList>
            <person name="Whitman W."/>
        </authorList>
    </citation>
    <scope>NUCLEOTIDE SEQUENCE [LARGE SCALE GENOMIC DNA]</scope>
    <source>
        <strain evidence="3 4">SAS40</strain>
    </source>
</reference>
<evidence type="ECO:0000256" key="2">
    <source>
        <dbReference type="SAM" id="SignalP"/>
    </source>
</evidence>
<accession>A0A7Y9LIW3</accession>
<evidence type="ECO:0000313" key="3">
    <source>
        <dbReference type="EMBL" id="NYE81374.1"/>
    </source>
</evidence>
<feature type="signal peptide" evidence="2">
    <location>
        <begin position="1"/>
        <end position="26"/>
    </location>
</feature>
<dbReference type="AlphaFoldDB" id="A0A7Y9LIW3"/>
<dbReference type="Proteomes" id="UP000542125">
    <property type="component" value="Unassembled WGS sequence"/>
</dbReference>